<evidence type="ECO:0000313" key="2">
    <source>
        <dbReference type="Proteomes" id="UP000507470"/>
    </source>
</evidence>
<reference evidence="1 2" key="1">
    <citation type="submission" date="2020-06" db="EMBL/GenBank/DDBJ databases">
        <authorList>
            <person name="Li R."/>
            <person name="Bekaert M."/>
        </authorList>
    </citation>
    <scope>NUCLEOTIDE SEQUENCE [LARGE SCALE GENOMIC DNA]</scope>
    <source>
        <strain evidence="2">wild</strain>
    </source>
</reference>
<dbReference type="OrthoDB" id="6101884at2759"/>
<evidence type="ECO:0000313" key="1">
    <source>
        <dbReference type="EMBL" id="CAC5369282.1"/>
    </source>
</evidence>
<dbReference type="Proteomes" id="UP000507470">
    <property type="component" value="Unassembled WGS sequence"/>
</dbReference>
<proteinExistence type="predicted"/>
<gene>
    <name evidence="1" type="ORF">MCOR_8518</name>
</gene>
<accession>A0A6J8AKJ0</accession>
<keyword evidence="2" id="KW-1185">Reference proteome</keyword>
<name>A0A6J8AKJ0_MYTCO</name>
<dbReference type="EMBL" id="CACVKT020001581">
    <property type="protein sequence ID" value="CAC5369282.1"/>
    <property type="molecule type" value="Genomic_DNA"/>
</dbReference>
<sequence length="173" mass="20091">MKSVYNYELYLQLNPSIIALMNEDWLGKISAKTSTISLPFKEAKADQAKVQLRMPDMKNINNVRLQFKKRFEVKQKGFLKYQLSGCTMLINGNWLMANDLGNAVLMEYSEDGKHIRDIPCSGRPFDMTVIDTERIAITYGYRKYVEILNMKNNTVQMSVTFKHYCFGISYQDN</sequence>
<dbReference type="AlphaFoldDB" id="A0A6J8AKJ0"/>
<organism evidence="1 2">
    <name type="scientific">Mytilus coruscus</name>
    <name type="common">Sea mussel</name>
    <dbReference type="NCBI Taxonomy" id="42192"/>
    <lineage>
        <taxon>Eukaryota</taxon>
        <taxon>Metazoa</taxon>
        <taxon>Spiralia</taxon>
        <taxon>Lophotrochozoa</taxon>
        <taxon>Mollusca</taxon>
        <taxon>Bivalvia</taxon>
        <taxon>Autobranchia</taxon>
        <taxon>Pteriomorphia</taxon>
        <taxon>Mytilida</taxon>
        <taxon>Mytiloidea</taxon>
        <taxon>Mytilidae</taxon>
        <taxon>Mytilinae</taxon>
        <taxon>Mytilus</taxon>
    </lineage>
</organism>
<protein>
    <submittedName>
        <fullName evidence="1">Uncharacterized protein</fullName>
    </submittedName>
</protein>